<accession>A0A0U3EW94</accession>
<evidence type="ECO:0000313" key="1">
    <source>
        <dbReference type="EMBL" id="ALU25018.1"/>
    </source>
</evidence>
<dbReference type="EMBL" id="CP013690">
    <property type="protein sequence ID" value="ALU25018.1"/>
    <property type="molecule type" value="Genomic_DNA"/>
</dbReference>
<gene>
    <name evidence="1" type="ORF">AS202_02010</name>
</gene>
<dbReference type="Pfam" id="PF10127">
    <property type="entry name" value="RlaP"/>
    <property type="match status" value="1"/>
</dbReference>
<reference evidence="1 2" key="1">
    <citation type="journal article" date="2016" name="J. Zhejiang Univ. Sci. B">
        <title>Antibiotic resistance mechanisms of Myroides sp.</title>
        <authorList>
            <person name="Hu S."/>
            <person name="Yuan S."/>
            <person name="Qu H."/>
            <person name="Jiang T."/>
            <person name="Zhou Y."/>
            <person name="Wang M."/>
            <person name="Ming D."/>
        </authorList>
    </citation>
    <scope>NUCLEOTIDE SEQUENCE [LARGE SCALE GENOMIC DNA]</scope>
    <source>
        <strain evidence="1 2">PR63039</strain>
    </source>
</reference>
<dbReference type="KEGG" id="mod:AS202_02010"/>
<dbReference type="PANTHER" id="PTHR34817">
    <property type="entry name" value="NUCLEOTIDYLTRANSFERASE"/>
    <property type="match status" value="1"/>
</dbReference>
<dbReference type="eggNOG" id="COG3541">
    <property type="taxonomic scope" value="Bacteria"/>
</dbReference>
<proteinExistence type="predicted"/>
<name>A0A0U3EW94_9FLAO</name>
<protein>
    <submittedName>
        <fullName evidence="1">Nucleotidyltransferase</fullName>
    </submittedName>
</protein>
<sequence>MTITEMKDRGLLLFECISGSRAYGLATKDSDTDIRGVYYLPKEQFYGMDYLPQISNETNDIVYYEIGRFIELLSKNNPNILELLATPDEMVLYKHPVMDKIVMRDYLSKLSKDTFAGYAMSQVKKAKGLNKKVFNPMGQERKELLDFCYVLEGVQTMSLRDWLNKKEIAQGQCGLVKLSSQKELYALFCDKVGDKGYKGIVRYDNSNEVSLSSVAKGEELTAYLLCKADDYSTHCKKYKEYWDWVEKRNEARYVTTMSHAGGYDSKNMMHTVRLMLTVRDIFMTGIVIVRSPYREELLKIKSGHYSYEELLDKVTELQEEVERLYVDSPLPNRPDLDRAEKVLVEIREELYG</sequence>
<dbReference type="InterPro" id="IPR018775">
    <property type="entry name" value="RlaP"/>
</dbReference>
<dbReference type="AlphaFoldDB" id="A0A0U3EW94"/>
<evidence type="ECO:0000313" key="2">
    <source>
        <dbReference type="Proteomes" id="UP000069030"/>
    </source>
</evidence>
<dbReference type="RefSeq" id="WP_006266982.1">
    <property type="nucleotide sequence ID" value="NZ_BCMQ01000007.1"/>
</dbReference>
<organism evidence="1 2">
    <name type="scientific">Myroides odoratimimus</name>
    <dbReference type="NCBI Taxonomy" id="76832"/>
    <lineage>
        <taxon>Bacteria</taxon>
        <taxon>Pseudomonadati</taxon>
        <taxon>Bacteroidota</taxon>
        <taxon>Flavobacteriia</taxon>
        <taxon>Flavobacteriales</taxon>
        <taxon>Flavobacteriaceae</taxon>
        <taxon>Myroides</taxon>
    </lineage>
</organism>
<dbReference type="Proteomes" id="UP000069030">
    <property type="component" value="Chromosome"/>
</dbReference>
<dbReference type="PANTHER" id="PTHR34817:SF2">
    <property type="entry name" value="NUCLEOTIDYLTRANSFERASE"/>
    <property type="match status" value="1"/>
</dbReference>